<reference evidence="5" key="1">
    <citation type="submission" date="2020-08" db="EMBL/GenBank/DDBJ databases">
        <authorList>
            <person name="Uke A."/>
            <person name="Chhe C."/>
            <person name="Baramee S."/>
            <person name="Kosugi A."/>
        </authorList>
    </citation>
    <scope>NUCLEOTIDE SEQUENCE</scope>
    <source>
        <strain evidence="5">DA-C8</strain>
    </source>
</reference>
<reference evidence="5" key="2">
    <citation type="journal article" date="2021" name="Data Brief">
        <title>Draft genome sequence data of the facultative, thermophilic, xylanolytic bacterium Paenibacillus sp. strain DA-C8.</title>
        <authorList>
            <person name="Chhe C."/>
            <person name="Uke A."/>
            <person name="Baramee S."/>
            <person name="Ungkulpasvich U."/>
            <person name="Tachaapaikoon C."/>
            <person name="Pason P."/>
            <person name="Waeonukul R."/>
            <person name="Ratanakhanokchai K."/>
            <person name="Kosugi A."/>
        </authorList>
    </citation>
    <scope>NUCLEOTIDE SEQUENCE</scope>
    <source>
        <strain evidence="5">DA-C8</strain>
    </source>
</reference>
<evidence type="ECO:0000259" key="4">
    <source>
        <dbReference type="PROSITE" id="PS50932"/>
    </source>
</evidence>
<dbReference type="Gene3D" id="3.40.50.2300">
    <property type="match status" value="2"/>
</dbReference>
<dbReference type="Proteomes" id="UP000654993">
    <property type="component" value="Unassembled WGS sequence"/>
</dbReference>
<dbReference type="InterPro" id="IPR046335">
    <property type="entry name" value="LacI/GalR-like_sensor"/>
</dbReference>
<evidence type="ECO:0000256" key="3">
    <source>
        <dbReference type="ARBA" id="ARBA00023163"/>
    </source>
</evidence>
<protein>
    <submittedName>
        <fullName evidence="5">LacI family transcriptional regulator</fullName>
    </submittedName>
</protein>
<evidence type="ECO:0000256" key="2">
    <source>
        <dbReference type="ARBA" id="ARBA00023125"/>
    </source>
</evidence>
<evidence type="ECO:0000313" key="6">
    <source>
        <dbReference type="Proteomes" id="UP000654993"/>
    </source>
</evidence>
<dbReference type="AlphaFoldDB" id="A0A916QEP9"/>
<sequence>MGITIKDIARICNVSVGTVDRALNNRPGISPKTKARILQVAKEYNYRPDYVAQSLARGRTMTIGLVLFDLYNRSFAQLANAVEASARKRGYSVDLVLTDKDPAIEKEVLNRLHARKSDGIILFPINEGPEFEEYLQSLGTPIVTICNRLSDHWDYVGINDRQAMKEATQHVLAQGYEHLVYICPPLAYRGVTNIYTQEERYQGCLEALAEVPEGRKVSLEVIEDKDYVEVLRRMPLEEQKTAIMCSCDAYALEVMHYVQYERQLRVPDDVGIIGFDSIDVLKYIRPELTTVEYNVEQMGCEAVNLLLERIESAGSQKDVTVKERKQRIIDYKIIQGNSL</sequence>
<dbReference type="GO" id="GO:0003700">
    <property type="term" value="F:DNA-binding transcription factor activity"/>
    <property type="evidence" value="ECO:0007669"/>
    <property type="project" value="TreeGrafter"/>
</dbReference>
<keyword evidence="3" id="KW-0804">Transcription</keyword>
<evidence type="ECO:0000313" key="5">
    <source>
        <dbReference type="EMBL" id="GFR38053.1"/>
    </source>
</evidence>
<dbReference type="Pfam" id="PF13377">
    <property type="entry name" value="Peripla_BP_3"/>
    <property type="match status" value="1"/>
</dbReference>
<organism evidence="5 6">
    <name type="scientific">Insulibacter thermoxylanivorax</name>
    <dbReference type="NCBI Taxonomy" id="2749268"/>
    <lineage>
        <taxon>Bacteria</taxon>
        <taxon>Bacillati</taxon>
        <taxon>Bacillota</taxon>
        <taxon>Bacilli</taxon>
        <taxon>Bacillales</taxon>
        <taxon>Paenibacillaceae</taxon>
        <taxon>Insulibacter</taxon>
    </lineage>
</organism>
<dbReference type="CDD" id="cd01392">
    <property type="entry name" value="HTH_LacI"/>
    <property type="match status" value="1"/>
</dbReference>
<dbReference type="InterPro" id="IPR010982">
    <property type="entry name" value="Lambda_DNA-bd_dom_sf"/>
</dbReference>
<name>A0A916QEP9_9BACL</name>
<keyword evidence="2" id="KW-0238">DNA-binding</keyword>
<dbReference type="SUPFAM" id="SSF53822">
    <property type="entry name" value="Periplasmic binding protein-like I"/>
    <property type="match status" value="1"/>
</dbReference>
<dbReference type="GO" id="GO:0000976">
    <property type="term" value="F:transcription cis-regulatory region binding"/>
    <property type="evidence" value="ECO:0007669"/>
    <property type="project" value="TreeGrafter"/>
</dbReference>
<dbReference type="PANTHER" id="PTHR30146:SF109">
    <property type="entry name" value="HTH-TYPE TRANSCRIPTIONAL REGULATOR GALS"/>
    <property type="match status" value="1"/>
</dbReference>
<gene>
    <name evidence="5" type="ORF">PRECH8_13490</name>
</gene>
<dbReference type="CDD" id="cd06267">
    <property type="entry name" value="PBP1_LacI_sugar_binding-like"/>
    <property type="match status" value="1"/>
</dbReference>
<dbReference type="InterPro" id="IPR000843">
    <property type="entry name" value="HTH_LacI"/>
</dbReference>
<proteinExistence type="predicted"/>
<dbReference type="InterPro" id="IPR028082">
    <property type="entry name" value="Peripla_BP_I"/>
</dbReference>
<keyword evidence="6" id="KW-1185">Reference proteome</keyword>
<accession>A0A916QEP9</accession>
<dbReference type="PROSITE" id="PS50932">
    <property type="entry name" value="HTH_LACI_2"/>
    <property type="match status" value="1"/>
</dbReference>
<dbReference type="Pfam" id="PF00356">
    <property type="entry name" value="LacI"/>
    <property type="match status" value="1"/>
</dbReference>
<feature type="domain" description="HTH lacI-type" evidence="4">
    <location>
        <begin position="3"/>
        <end position="57"/>
    </location>
</feature>
<evidence type="ECO:0000256" key="1">
    <source>
        <dbReference type="ARBA" id="ARBA00023015"/>
    </source>
</evidence>
<dbReference type="Gene3D" id="1.10.260.40">
    <property type="entry name" value="lambda repressor-like DNA-binding domains"/>
    <property type="match status" value="1"/>
</dbReference>
<dbReference type="SUPFAM" id="SSF47413">
    <property type="entry name" value="lambda repressor-like DNA-binding domains"/>
    <property type="match status" value="1"/>
</dbReference>
<keyword evidence="1" id="KW-0805">Transcription regulation</keyword>
<dbReference type="PANTHER" id="PTHR30146">
    <property type="entry name" value="LACI-RELATED TRANSCRIPTIONAL REPRESSOR"/>
    <property type="match status" value="1"/>
</dbReference>
<dbReference type="EMBL" id="BMAQ01000009">
    <property type="protein sequence ID" value="GFR38053.1"/>
    <property type="molecule type" value="Genomic_DNA"/>
</dbReference>
<dbReference type="SMART" id="SM00354">
    <property type="entry name" value="HTH_LACI"/>
    <property type="match status" value="1"/>
</dbReference>
<dbReference type="RefSeq" id="WP_200966304.1">
    <property type="nucleotide sequence ID" value="NZ_BMAQ01000009.1"/>
</dbReference>
<comment type="caution">
    <text evidence="5">The sequence shown here is derived from an EMBL/GenBank/DDBJ whole genome shotgun (WGS) entry which is preliminary data.</text>
</comment>